<accession>A0A248JWH0</accession>
<proteinExistence type="predicted"/>
<dbReference type="RefSeq" id="WP_088873607.1">
    <property type="nucleotide sequence ID" value="NZ_CP022111.1"/>
</dbReference>
<dbReference type="KEGG" id="nao:Y958_19630"/>
<organism evidence="1 2">
    <name type="scientific">Nitrospirillum viridazoti CBAmc</name>
    <dbReference type="NCBI Taxonomy" id="1441467"/>
    <lineage>
        <taxon>Bacteria</taxon>
        <taxon>Pseudomonadati</taxon>
        <taxon>Pseudomonadota</taxon>
        <taxon>Alphaproteobacteria</taxon>
        <taxon>Rhodospirillales</taxon>
        <taxon>Azospirillaceae</taxon>
        <taxon>Nitrospirillum</taxon>
        <taxon>Nitrospirillum viridazoti</taxon>
    </lineage>
</organism>
<dbReference type="AlphaFoldDB" id="A0A248JWH0"/>
<protein>
    <submittedName>
        <fullName evidence="1">Uncharacterized protein</fullName>
    </submittedName>
</protein>
<dbReference type="Proteomes" id="UP000197153">
    <property type="component" value="Chromosome 2"/>
</dbReference>
<name>A0A248JWH0_9PROT</name>
<gene>
    <name evidence="1" type="ORF">Y958_19630</name>
</gene>
<sequence length="74" mass="8419">MATLLEKAFERAAKLPAAEQDQIATLMLDEMEDELEWQAKFSRDAVKLDEIARDVRAQILHGETLPLIPDELPE</sequence>
<evidence type="ECO:0000313" key="1">
    <source>
        <dbReference type="EMBL" id="ASG23072.1"/>
    </source>
</evidence>
<evidence type="ECO:0000313" key="2">
    <source>
        <dbReference type="Proteomes" id="UP000197153"/>
    </source>
</evidence>
<keyword evidence="2" id="KW-1185">Reference proteome</keyword>
<dbReference type="EMBL" id="CP022111">
    <property type="protein sequence ID" value="ASG23072.1"/>
    <property type="molecule type" value="Genomic_DNA"/>
</dbReference>
<reference evidence="1 2" key="1">
    <citation type="submission" date="2017-06" db="EMBL/GenBank/DDBJ databases">
        <title>Complete genome sequence of Nitrospirillum amazonense strain CBAmC, an endophytic nitrogen-fixing and plant growth-promoting bacterium, isolated from sugarcane.</title>
        <authorList>
            <person name="Schwab S."/>
            <person name="dos Santos Teixeira K.R."/>
            <person name="Simoes Araujo J.L."/>
            <person name="Soares Vidal M."/>
            <person name="Borges de Freitas H.R."/>
            <person name="Rivello Crivelaro A.L."/>
            <person name="Bueno de Camargo Nunes A."/>
            <person name="dos Santos C.M."/>
            <person name="Palmeira da Silva Rosa D."/>
            <person name="da Silva Padilha D."/>
            <person name="da Silva E."/>
            <person name="Araujo Terra L."/>
            <person name="Soares Mendes V."/>
            <person name="Farinelli L."/>
            <person name="Magalhaes Cruz L."/>
            <person name="Baldani J.I."/>
        </authorList>
    </citation>
    <scope>NUCLEOTIDE SEQUENCE [LARGE SCALE GENOMIC DNA]</scope>
    <source>
        <strain evidence="1 2">CBAmC</strain>
    </source>
</reference>